<organism evidence="1 2">
    <name type="scientific">Striga asiatica</name>
    <name type="common">Asiatic witchweed</name>
    <name type="synonym">Buchnera asiatica</name>
    <dbReference type="NCBI Taxonomy" id="4170"/>
    <lineage>
        <taxon>Eukaryota</taxon>
        <taxon>Viridiplantae</taxon>
        <taxon>Streptophyta</taxon>
        <taxon>Embryophyta</taxon>
        <taxon>Tracheophyta</taxon>
        <taxon>Spermatophyta</taxon>
        <taxon>Magnoliopsida</taxon>
        <taxon>eudicotyledons</taxon>
        <taxon>Gunneridae</taxon>
        <taxon>Pentapetalae</taxon>
        <taxon>asterids</taxon>
        <taxon>lamiids</taxon>
        <taxon>Lamiales</taxon>
        <taxon>Orobanchaceae</taxon>
        <taxon>Buchnereae</taxon>
        <taxon>Striga</taxon>
    </lineage>
</organism>
<accession>A0A5A7PZH4</accession>
<gene>
    <name evidence="1" type="ORF">STAS_14791</name>
</gene>
<dbReference type="Proteomes" id="UP000325081">
    <property type="component" value="Unassembled WGS sequence"/>
</dbReference>
<protein>
    <submittedName>
        <fullName evidence="1">Dihydroxy-acid dehydratase</fullName>
    </submittedName>
</protein>
<dbReference type="OrthoDB" id="10306503at2759"/>
<keyword evidence="2" id="KW-1185">Reference proteome</keyword>
<evidence type="ECO:0000313" key="2">
    <source>
        <dbReference type="Proteomes" id="UP000325081"/>
    </source>
</evidence>
<comment type="caution">
    <text evidence="1">The sequence shown here is derived from an EMBL/GenBank/DDBJ whole genome shotgun (WGS) entry which is preliminary data.</text>
</comment>
<sequence>MDFFSKESVGGKGVIEKDSLFKARSAIKEKSSPASMPREPELLFDFPYPYLTVSTLKAIAFQVERLFKSVLSRLLVSKCLGPVRQLSSLPLSQVLSPVAASLPGLLRAMPSFARKDQVSLCSMPSLSRESLVLQLKESGQLYRAFAYEKSELDGAK</sequence>
<proteinExistence type="predicted"/>
<reference evidence="2" key="1">
    <citation type="journal article" date="2019" name="Curr. Biol.">
        <title>Genome Sequence of Striga asiatica Provides Insight into the Evolution of Plant Parasitism.</title>
        <authorList>
            <person name="Yoshida S."/>
            <person name="Kim S."/>
            <person name="Wafula E.K."/>
            <person name="Tanskanen J."/>
            <person name="Kim Y.M."/>
            <person name="Honaas L."/>
            <person name="Yang Z."/>
            <person name="Spallek T."/>
            <person name="Conn C.E."/>
            <person name="Ichihashi Y."/>
            <person name="Cheong K."/>
            <person name="Cui S."/>
            <person name="Der J.P."/>
            <person name="Gundlach H."/>
            <person name="Jiao Y."/>
            <person name="Hori C."/>
            <person name="Ishida J.K."/>
            <person name="Kasahara H."/>
            <person name="Kiba T."/>
            <person name="Kim M.S."/>
            <person name="Koo N."/>
            <person name="Laohavisit A."/>
            <person name="Lee Y.H."/>
            <person name="Lumba S."/>
            <person name="McCourt P."/>
            <person name="Mortimer J.C."/>
            <person name="Mutuku J.M."/>
            <person name="Nomura T."/>
            <person name="Sasaki-Sekimoto Y."/>
            <person name="Seto Y."/>
            <person name="Wang Y."/>
            <person name="Wakatake T."/>
            <person name="Sakakibara H."/>
            <person name="Demura T."/>
            <person name="Yamaguchi S."/>
            <person name="Yoneyama K."/>
            <person name="Manabe R.I."/>
            <person name="Nelson D.C."/>
            <person name="Schulman A.H."/>
            <person name="Timko M.P."/>
            <person name="dePamphilis C.W."/>
            <person name="Choi D."/>
            <person name="Shirasu K."/>
        </authorList>
    </citation>
    <scope>NUCLEOTIDE SEQUENCE [LARGE SCALE GENOMIC DNA]</scope>
    <source>
        <strain evidence="2">cv. UVA1</strain>
    </source>
</reference>
<dbReference type="AlphaFoldDB" id="A0A5A7PZH4"/>
<name>A0A5A7PZH4_STRAF</name>
<evidence type="ECO:0000313" key="1">
    <source>
        <dbReference type="EMBL" id="GER38275.1"/>
    </source>
</evidence>
<dbReference type="EMBL" id="BKCP01005461">
    <property type="protein sequence ID" value="GER38275.1"/>
    <property type="molecule type" value="Genomic_DNA"/>
</dbReference>